<reference evidence="3" key="1">
    <citation type="submission" date="2015-12" db="EMBL/GenBank/DDBJ databases">
        <authorList>
            <person name="Bansal K."/>
            <person name="Midha S."/>
            <person name="Patil P.B."/>
        </authorList>
    </citation>
    <scope>NUCLEOTIDE SEQUENCE</scope>
    <source>
        <strain evidence="3">LMG867</strain>
    </source>
</reference>
<dbReference type="AlphaFoldDB" id="A0AAW4RV40"/>
<feature type="transmembrane region" description="Helical" evidence="2">
    <location>
        <begin position="210"/>
        <end position="232"/>
    </location>
</feature>
<evidence type="ECO:0000256" key="2">
    <source>
        <dbReference type="SAM" id="Phobius"/>
    </source>
</evidence>
<evidence type="ECO:0000313" key="3">
    <source>
        <dbReference type="EMBL" id="MBZ3926378.1"/>
    </source>
</evidence>
<dbReference type="Proteomes" id="UP000825388">
    <property type="component" value="Unassembled WGS sequence"/>
</dbReference>
<feature type="region of interest" description="Disordered" evidence="1">
    <location>
        <begin position="1"/>
        <end position="26"/>
    </location>
</feature>
<keyword evidence="2" id="KW-1133">Transmembrane helix</keyword>
<evidence type="ECO:0000256" key="1">
    <source>
        <dbReference type="SAM" id="MobiDB-lite"/>
    </source>
</evidence>
<comment type="caution">
    <text evidence="3">The sequence shown here is derived from an EMBL/GenBank/DDBJ whole genome shotgun (WGS) entry which is preliminary data.</text>
</comment>
<sequence>MGMATSRGIRNNNPGNIDRSPANKWQGLMPREQMTEEQRAEKRFEVFATPAWGIRALCVLLINYQDKHGLHNVRGFMGRWAPPVENDTEAYVQKVAKAMGVEPDEFVNLHEYRRLRPLAEAIIRHENGEQPYSPDVIEEGLRLAGIVKPDGAALVAVPKATTAAAVTAATVGGAGAIAEIVQQVTPAMQQLMPVVQQASTVAQSTAGMPAWLRLIITLGLLVAACASIYTWWRLRRARKAVRA</sequence>
<name>A0AAW4RV40_XANCI</name>
<organism evidence="3 4">
    <name type="scientific">Xanthomonas citri pv. sesbaniae</name>
    <dbReference type="NCBI Taxonomy" id="473425"/>
    <lineage>
        <taxon>Bacteria</taxon>
        <taxon>Pseudomonadati</taxon>
        <taxon>Pseudomonadota</taxon>
        <taxon>Gammaproteobacteria</taxon>
        <taxon>Lysobacterales</taxon>
        <taxon>Lysobacteraceae</taxon>
        <taxon>Xanthomonas</taxon>
    </lineage>
</organism>
<gene>
    <name evidence="3" type="ORF">Xseb_02645</name>
</gene>
<proteinExistence type="predicted"/>
<keyword evidence="2" id="KW-0472">Membrane</keyword>
<evidence type="ECO:0008006" key="5">
    <source>
        <dbReference type="Google" id="ProtNLM"/>
    </source>
</evidence>
<protein>
    <recommendedName>
        <fullName evidence="5">Structural protein P5</fullName>
    </recommendedName>
</protein>
<evidence type="ECO:0000313" key="4">
    <source>
        <dbReference type="Proteomes" id="UP000825388"/>
    </source>
</evidence>
<accession>A0AAW4RV40</accession>
<keyword evidence="2" id="KW-0812">Transmembrane</keyword>
<dbReference type="EMBL" id="LOKL01000158">
    <property type="protein sequence ID" value="MBZ3926378.1"/>
    <property type="molecule type" value="Genomic_DNA"/>
</dbReference>